<comment type="caution">
    <text evidence="4">The sequence shown here is derived from an EMBL/GenBank/DDBJ whole genome shotgun (WGS) entry which is preliminary data.</text>
</comment>
<dbReference type="PANTHER" id="PTHR43788">
    <property type="entry name" value="DNA2/NAM7 HELICASE FAMILY MEMBER"/>
    <property type="match status" value="1"/>
</dbReference>
<dbReference type="NCBIfam" id="NF041492">
    <property type="entry name" value="MobF"/>
    <property type="match status" value="1"/>
</dbReference>
<reference evidence="4 5" key="1">
    <citation type="submission" date="2019-12" db="EMBL/GenBank/DDBJ databases">
        <title>Novel species isolated from a subtropical stream in China.</title>
        <authorList>
            <person name="Lu H."/>
        </authorList>
    </citation>
    <scope>NUCLEOTIDE SEQUENCE [LARGE SCALE GENOMIC DNA]</scope>
    <source>
        <strain evidence="4 5">FT135W</strain>
    </source>
</reference>
<dbReference type="Pfam" id="PF13604">
    <property type="entry name" value="AAA_30"/>
    <property type="match status" value="1"/>
</dbReference>
<dbReference type="InterPro" id="IPR027417">
    <property type="entry name" value="P-loop_NTPase"/>
</dbReference>
<name>A0A6L8KGR6_9BURK</name>
<proteinExistence type="predicted"/>
<dbReference type="InterPro" id="IPR014862">
    <property type="entry name" value="TrwC"/>
</dbReference>
<evidence type="ECO:0000259" key="3">
    <source>
        <dbReference type="SMART" id="SM00382"/>
    </source>
</evidence>
<dbReference type="GO" id="GO:0009338">
    <property type="term" value="C:exodeoxyribonuclease V complex"/>
    <property type="evidence" value="ECO:0007669"/>
    <property type="project" value="TreeGrafter"/>
</dbReference>
<dbReference type="InterPro" id="IPR014059">
    <property type="entry name" value="TraI/TrwC_relax"/>
</dbReference>
<protein>
    <submittedName>
        <fullName evidence="4">Conjugative relaxase</fullName>
    </submittedName>
</protein>
<dbReference type="RefSeq" id="WP_161010005.1">
    <property type="nucleotide sequence ID" value="NZ_WWCN01000031.1"/>
</dbReference>
<dbReference type="Proteomes" id="UP000479335">
    <property type="component" value="Unassembled WGS sequence"/>
</dbReference>
<dbReference type="SUPFAM" id="SSF52540">
    <property type="entry name" value="P-loop containing nucleoside triphosphate hydrolases"/>
    <property type="match status" value="2"/>
</dbReference>
<gene>
    <name evidence="4" type="ORF">GTP46_28490</name>
</gene>
<accession>A0A6L8KGR6</accession>
<sequence>MLSLANVGNGQTGASYYEEADNYYTNDHGPSAWWGAGAASLGLDGAVEAAQFAALLDGRLPSGESLHHAAAGRRGGTDATFSAPKSVSLQALVGGDRRIFEAHRLAVERALSYAETLVACRVTVDGITRSERTGNLVVARFNHDLSRACDPQLHTHCVMINATRRADGQWRAVDNEAIYRNKMLLGAYYRSELARELQALGYAVRLTHLDGRFELAHINEHQVKAFSQRSAMIEAYLKTQGMDRSDASAWTKKLVAVITRDKKTDVDRTVLRQDWRELSAAQGIDYRMPEAAASLAVKTDAMTVLMQAVEHASERRSVFSRQDVVQTALERGVGKTTLDKIVTALDEAVRSGQVIRDGERYTTPAAQQLERDILDIEVRGRALLPPLYQGARADLAAPLASLSTGQRDAVLGILLTTNQTIGIQGRAGAGKTTLLSIAAQQAKACGYTVKGLAPSASAARELAGAGIDAETITAFSHRQAKKLDGRTLLIVDEAGMASTRQMHTIMTEAAAAGCRVVLVGDTGQLRSVEAGKPFAQLQAGGMHTAAVNQIQRQKNQRLKHAVELAMDGQTGMAVSVLDKDITELANAPTRFERIANDYIALTPAERHATRVIAGTRHARAEINRCIRAKLGLAELGQEFTLLDRKDHTAQQARSILGYDAGDLVLAETDYPSLGLKRGEIATVVERLDHGIMLERADGVRQPWQPALATKLTAYVPVRRSLAVGDLVRITANDRARGLVNGDMARVDAIAPDRQALTLRFDDDRTVLLDGRRPLALDHGYCSTVHASQGQTCDRVLIEADTHSLTSNQNTFYVAISRARHHAQIYTDDRDMLPLAMGRQHENTAALDVRAKTLEMGDGLCVQPY</sequence>
<dbReference type="GO" id="GO:0017116">
    <property type="term" value="F:single-stranded DNA helicase activity"/>
    <property type="evidence" value="ECO:0007669"/>
    <property type="project" value="TreeGrafter"/>
</dbReference>
<dbReference type="GO" id="GO:0005524">
    <property type="term" value="F:ATP binding"/>
    <property type="evidence" value="ECO:0007669"/>
    <property type="project" value="UniProtKB-KW"/>
</dbReference>
<dbReference type="Pfam" id="PF08751">
    <property type="entry name" value="TrwC"/>
    <property type="match status" value="1"/>
</dbReference>
<organism evidence="4 5">
    <name type="scientific">Duganella flavida</name>
    <dbReference type="NCBI Taxonomy" id="2692175"/>
    <lineage>
        <taxon>Bacteria</taxon>
        <taxon>Pseudomonadati</taxon>
        <taxon>Pseudomonadota</taxon>
        <taxon>Betaproteobacteria</taxon>
        <taxon>Burkholderiales</taxon>
        <taxon>Oxalobacteraceae</taxon>
        <taxon>Telluria group</taxon>
        <taxon>Duganella</taxon>
    </lineage>
</organism>
<dbReference type="SMART" id="SM00382">
    <property type="entry name" value="AAA"/>
    <property type="match status" value="1"/>
</dbReference>
<evidence type="ECO:0000313" key="5">
    <source>
        <dbReference type="Proteomes" id="UP000479335"/>
    </source>
</evidence>
<feature type="domain" description="AAA+ ATPase" evidence="3">
    <location>
        <begin position="417"/>
        <end position="636"/>
    </location>
</feature>
<dbReference type="CDD" id="cd18809">
    <property type="entry name" value="SF1_C_RecD"/>
    <property type="match status" value="1"/>
</dbReference>
<dbReference type="EMBL" id="WWCN01000031">
    <property type="protein sequence ID" value="MYM26569.1"/>
    <property type="molecule type" value="Genomic_DNA"/>
</dbReference>
<dbReference type="InterPro" id="IPR027785">
    <property type="entry name" value="UvrD-like_helicase_C"/>
</dbReference>
<dbReference type="NCBIfam" id="TIGR02686">
    <property type="entry name" value="relax_trwC"/>
    <property type="match status" value="1"/>
</dbReference>
<keyword evidence="5" id="KW-1185">Reference proteome</keyword>
<keyword evidence="2" id="KW-0067">ATP-binding</keyword>
<dbReference type="InterPro" id="IPR050534">
    <property type="entry name" value="Coronavir_polyprotein_1ab"/>
</dbReference>
<dbReference type="AlphaFoldDB" id="A0A6L8KGR6"/>
<evidence type="ECO:0000256" key="2">
    <source>
        <dbReference type="ARBA" id="ARBA00022840"/>
    </source>
</evidence>
<dbReference type="Pfam" id="PF13538">
    <property type="entry name" value="UvrD_C_2"/>
    <property type="match status" value="1"/>
</dbReference>
<dbReference type="Gene3D" id="3.40.50.300">
    <property type="entry name" value="P-loop containing nucleotide triphosphate hydrolases"/>
    <property type="match status" value="2"/>
</dbReference>
<dbReference type="Gene3D" id="2.30.30.940">
    <property type="match status" value="1"/>
</dbReference>
<evidence type="ECO:0000313" key="4">
    <source>
        <dbReference type="EMBL" id="MYM26569.1"/>
    </source>
</evidence>
<dbReference type="PANTHER" id="PTHR43788:SF6">
    <property type="entry name" value="DNA HELICASE B"/>
    <property type="match status" value="1"/>
</dbReference>
<keyword evidence="1" id="KW-0547">Nucleotide-binding</keyword>
<dbReference type="SUPFAM" id="SSF55464">
    <property type="entry name" value="Origin of replication-binding domain, RBD-like"/>
    <property type="match status" value="1"/>
</dbReference>
<evidence type="ECO:0000256" key="1">
    <source>
        <dbReference type="ARBA" id="ARBA00022741"/>
    </source>
</evidence>
<dbReference type="CDD" id="cd17933">
    <property type="entry name" value="DEXSc_RecD-like"/>
    <property type="match status" value="1"/>
</dbReference>
<dbReference type="GO" id="GO:0006310">
    <property type="term" value="P:DNA recombination"/>
    <property type="evidence" value="ECO:0007669"/>
    <property type="project" value="TreeGrafter"/>
</dbReference>
<dbReference type="InterPro" id="IPR003593">
    <property type="entry name" value="AAA+_ATPase"/>
</dbReference>